<protein>
    <submittedName>
        <fullName evidence="2">DUF1454 family protein</fullName>
    </submittedName>
</protein>
<keyword evidence="1" id="KW-0732">Signal</keyword>
<dbReference type="EMBL" id="JADSJR010000007">
    <property type="protein sequence ID" value="MBG2914193.1"/>
    <property type="molecule type" value="Genomic_DNA"/>
</dbReference>
<evidence type="ECO:0000313" key="5">
    <source>
        <dbReference type="Proteomes" id="UP000612266"/>
    </source>
</evidence>
<feature type="signal peptide" evidence="1">
    <location>
        <begin position="1"/>
        <end position="27"/>
    </location>
</feature>
<dbReference type="RefSeq" id="WP_075672998.1">
    <property type="nucleotide sequence ID" value="NZ_CP045008.1"/>
</dbReference>
<dbReference type="Proteomes" id="UP000612266">
    <property type="component" value="Unassembled WGS sequence"/>
</dbReference>
<dbReference type="Pfam" id="PF07305">
    <property type="entry name" value="DUF1454"/>
    <property type="match status" value="1"/>
</dbReference>
<reference evidence="2" key="2">
    <citation type="submission" date="2020-11" db="EMBL/GenBank/DDBJ databases">
        <title>Enhanced detection system for hospital associated transmission using whole genome sequencing surveillance.</title>
        <authorList>
            <person name="Harrison L.H."/>
            <person name="Van Tyne D."/>
            <person name="Marsh J.W."/>
            <person name="Griffith M.P."/>
            <person name="Snyder D.J."/>
            <person name="Cooper V.S."/>
            <person name="Mustapha M."/>
        </authorList>
    </citation>
    <scope>NUCLEOTIDE SEQUENCE</scope>
    <source>
        <strain evidence="2">PR00070</strain>
    </source>
</reference>
<feature type="chain" id="PRO_5044632308" evidence="1">
    <location>
        <begin position="28"/>
        <end position="211"/>
    </location>
</feature>
<dbReference type="GeneID" id="57331246"/>
<evidence type="ECO:0000313" key="4">
    <source>
        <dbReference type="Proteomes" id="UP000501338"/>
    </source>
</evidence>
<evidence type="ECO:0000313" key="2">
    <source>
        <dbReference type="EMBL" id="MBG2914193.1"/>
    </source>
</evidence>
<name>A0A6G6SPZ4_9GAMM</name>
<dbReference type="Proteomes" id="UP000501338">
    <property type="component" value="Chromosome"/>
</dbReference>
<evidence type="ECO:0000256" key="1">
    <source>
        <dbReference type="SAM" id="SignalP"/>
    </source>
</evidence>
<dbReference type="AlphaFoldDB" id="A0A6G6SPZ4"/>
<reference evidence="3 4" key="1">
    <citation type="submission" date="2020-01" db="EMBL/GenBank/DDBJ databases">
        <title>The genomic epidemiology of tigecycline resistance gene tet(X) variants in a swine farm in China.</title>
        <authorList>
            <person name="Peng K."/>
            <person name="Li R."/>
        </authorList>
    </citation>
    <scope>NUCLEOTIDE SEQUENCE [LARGE SCALE GENOMIC DNA]</scope>
    <source>
        <strain evidence="3 4">ZF1</strain>
    </source>
</reference>
<proteinExistence type="predicted"/>
<evidence type="ECO:0000313" key="3">
    <source>
        <dbReference type="EMBL" id="QIF91435.1"/>
    </source>
</evidence>
<organism evidence="2 5">
    <name type="scientific">Proteus terrae subsp. cibarius</name>
    <dbReference type="NCBI Taxonomy" id="626774"/>
    <lineage>
        <taxon>Bacteria</taxon>
        <taxon>Pseudomonadati</taxon>
        <taxon>Pseudomonadota</taxon>
        <taxon>Gammaproteobacteria</taxon>
        <taxon>Enterobacterales</taxon>
        <taxon>Morganellaceae</taxon>
        <taxon>Proteus</taxon>
    </lineage>
</organism>
<accession>A0A6G6SPZ4</accession>
<sequence>MIKANTLSTLYLIIISIALCLPTSVFATEMSVAQKQPTKDDIAYLKQDAPVFEITIPELRAKFNQQNPLLSLNEYKIITNHDIAIPLVRAATRITPYLYSSAILERGSEKIKSLQLTLLHTPDSPELEKINREITTQYIITLVTQFDSSITSEQIQEALNLFAFKNQTSDYISHDVGAIRYIIVHEDDQLTTFAIEPIKLSLNSKIVSAIP</sequence>
<keyword evidence="4" id="KW-1185">Reference proteome</keyword>
<gene>
    <name evidence="3" type="ORF">GTH23_16055</name>
    <name evidence="2" type="ORF">I4901_07425</name>
</gene>
<dbReference type="EMBL" id="CP047340">
    <property type="protein sequence ID" value="QIF91435.1"/>
    <property type="molecule type" value="Genomic_DNA"/>
</dbReference>
<dbReference type="InterPro" id="IPR009918">
    <property type="entry name" value="DUF1454"/>
</dbReference>